<name>A0A4Y9ZEW1_9AGAM</name>
<evidence type="ECO:0000256" key="1">
    <source>
        <dbReference type="SAM" id="MobiDB-lite"/>
    </source>
</evidence>
<organism evidence="2 3">
    <name type="scientific">Hericium alpestre</name>
    <dbReference type="NCBI Taxonomy" id="135208"/>
    <lineage>
        <taxon>Eukaryota</taxon>
        <taxon>Fungi</taxon>
        <taxon>Dikarya</taxon>
        <taxon>Basidiomycota</taxon>
        <taxon>Agaricomycotina</taxon>
        <taxon>Agaricomycetes</taxon>
        <taxon>Russulales</taxon>
        <taxon>Hericiaceae</taxon>
        <taxon>Hericium</taxon>
    </lineage>
</organism>
<dbReference type="EMBL" id="SFCI01003023">
    <property type="protein sequence ID" value="TFY73305.1"/>
    <property type="molecule type" value="Genomic_DNA"/>
</dbReference>
<reference evidence="2 3" key="1">
    <citation type="submission" date="2019-02" db="EMBL/GenBank/DDBJ databases">
        <title>Genome sequencing of the rare red list fungi Hericium alpestre (H. flagellum).</title>
        <authorList>
            <person name="Buettner E."/>
            <person name="Kellner H."/>
        </authorList>
    </citation>
    <scope>NUCLEOTIDE SEQUENCE [LARGE SCALE GENOMIC DNA]</scope>
    <source>
        <strain evidence="2 3">DSM 108284</strain>
    </source>
</reference>
<keyword evidence="3" id="KW-1185">Reference proteome</keyword>
<dbReference type="Proteomes" id="UP000298061">
    <property type="component" value="Unassembled WGS sequence"/>
</dbReference>
<evidence type="ECO:0000313" key="3">
    <source>
        <dbReference type="Proteomes" id="UP000298061"/>
    </source>
</evidence>
<gene>
    <name evidence="2" type="ORF">EWM64_g10707</name>
</gene>
<evidence type="ECO:0000313" key="2">
    <source>
        <dbReference type="EMBL" id="TFY73305.1"/>
    </source>
</evidence>
<sequence length="226" mass="24182">MSGEDNYSASPEPAPAPSRKRKSAAAASASKSKKARASTQNASTGVSNPVAKQLVQTVLDNAPSYEDGNNPQALGNQLVLLANYARELEEDLARGGGQAMVKPAKSRADLEAAADKLRRAAMSGIKKQMSWKPSCKMGSAKWSYDGICADPEVFGVLMGLDGPPTWKMKKFSREDFEEAVGEISASARYSDLEITSKDVTVRYSDEGTFKFSGSYGIPQPEPDTGF</sequence>
<dbReference type="AlphaFoldDB" id="A0A4Y9ZEW1"/>
<dbReference type="OrthoDB" id="5370359at2759"/>
<protein>
    <submittedName>
        <fullName evidence="2">Uncharacterized protein</fullName>
    </submittedName>
</protein>
<proteinExistence type="predicted"/>
<comment type="caution">
    <text evidence="2">The sequence shown here is derived from an EMBL/GenBank/DDBJ whole genome shotgun (WGS) entry which is preliminary data.</text>
</comment>
<feature type="region of interest" description="Disordered" evidence="1">
    <location>
        <begin position="1"/>
        <end position="51"/>
    </location>
</feature>
<accession>A0A4Y9ZEW1</accession>